<protein>
    <submittedName>
        <fullName evidence="1">Uncharacterized protein</fullName>
    </submittedName>
</protein>
<dbReference type="EMBL" id="JBHSBI010000005">
    <property type="protein sequence ID" value="MFC4008220.1"/>
    <property type="molecule type" value="Genomic_DNA"/>
</dbReference>
<name>A0ABV8G5B3_9ACTN</name>
<evidence type="ECO:0000313" key="2">
    <source>
        <dbReference type="Proteomes" id="UP001595851"/>
    </source>
</evidence>
<dbReference type="RefSeq" id="WP_379528293.1">
    <property type="nucleotide sequence ID" value="NZ_JBHSBI010000005.1"/>
</dbReference>
<dbReference type="Proteomes" id="UP001595851">
    <property type="component" value="Unassembled WGS sequence"/>
</dbReference>
<comment type="caution">
    <text evidence="1">The sequence shown here is derived from an EMBL/GenBank/DDBJ whole genome shotgun (WGS) entry which is preliminary data.</text>
</comment>
<proteinExistence type="predicted"/>
<evidence type="ECO:0000313" key="1">
    <source>
        <dbReference type="EMBL" id="MFC4008220.1"/>
    </source>
</evidence>
<reference evidence="2" key="1">
    <citation type="journal article" date="2019" name="Int. J. Syst. Evol. Microbiol.">
        <title>The Global Catalogue of Microorganisms (GCM) 10K type strain sequencing project: providing services to taxonomists for standard genome sequencing and annotation.</title>
        <authorList>
            <consortium name="The Broad Institute Genomics Platform"/>
            <consortium name="The Broad Institute Genome Sequencing Center for Infectious Disease"/>
            <person name="Wu L."/>
            <person name="Ma J."/>
        </authorList>
    </citation>
    <scope>NUCLEOTIDE SEQUENCE [LARGE SCALE GENOMIC DNA]</scope>
    <source>
        <strain evidence="2">TBRC 1276</strain>
    </source>
</reference>
<sequence length="46" mass="4955">MELLVDLIPLAVAAFNLVTALTNHKSACRHRHPAHGEDKGGVYCGQ</sequence>
<accession>A0ABV8G5B3</accession>
<gene>
    <name evidence="1" type="ORF">ACFOY2_13395</name>
</gene>
<organism evidence="1 2">
    <name type="scientific">Nonomuraea purpurea</name>
    <dbReference type="NCBI Taxonomy" id="1849276"/>
    <lineage>
        <taxon>Bacteria</taxon>
        <taxon>Bacillati</taxon>
        <taxon>Actinomycetota</taxon>
        <taxon>Actinomycetes</taxon>
        <taxon>Streptosporangiales</taxon>
        <taxon>Streptosporangiaceae</taxon>
        <taxon>Nonomuraea</taxon>
    </lineage>
</organism>
<keyword evidence="2" id="KW-1185">Reference proteome</keyword>